<dbReference type="Pfam" id="PF07963">
    <property type="entry name" value="N_methyl"/>
    <property type="match status" value="1"/>
</dbReference>
<comment type="caution">
    <text evidence="2">The sequence shown here is derived from an EMBL/GenBank/DDBJ whole genome shotgun (WGS) entry which is preliminary data.</text>
</comment>
<keyword evidence="1" id="KW-0472">Membrane</keyword>
<evidence type="ECO:0000313" key="2">
    <source>
        <dbReference type="EMBL" id="HHQ16721.1"/>
    </source>
</evidence>
<gene>
    <name evidence="2" type="ORF">ENM15_07925</name>
</gene>
<name>A0A7V5XHS9_9BACT</name>
<evidence type="ECO:0000256" key="1">
    <source>
        <dbReference type="SAM" id="Phobius"/>
    </source>
</evidence>
<keyword evidence="1" id="KW-1133">Transmembrane helix</keyword>
<dbReference type="InterPro" id="IPR012902">
    <property type="entry name" value="N_methyl_site"/>
</dbReference>
<accession>A0A7V5XHS9</accession>
<reference evidence="2" key="1">
    <citation type="journal article" date="2020" name="mSystems">
        <title>Genome- and Community-Level Interaction Insights into Carbon Utilization and Element Cycling Functions of Hydrothermarchaeota in Hydrothermal Sediment.</title>
        <authorList>
            <person name="Zhou Z."/>
            <person name="Liu Y."/>
            <person name="Xu W."/>
            <person name="Pan J."/>
            <person name="Luo Z.H."/>
            <person name="Li M."/>
        </authorList>
    </citation>
    <scope>NUCLEOTIDE SEQUENCE [LARGE SCALE GENOMIC DNA]</scope>
    <source>
        <strain evidence="2">SpSt-106</strain>
    </source>
</reference>
<feature type="transmembrane region" description="Helical" evidence="1">
    <location>
        <begin position="12"/>
        <end position="36"/>
    </location>
</feature>
<dbReference type="EMBL" id="DRWR01000126">
    <property type="protein sequence ID" value="HHQ16721.1"/>
    <property type="molecule type" value="Genomic_DNA"/>
</dbReference>
<protein>
    <recommendedName>
        <fullName evidence="3">Prepilin-type N-terminal cleavage/methylation domain-containing protein</fullName>
    </recommendedName>
</protein>
<organism evidence="2">
    <name type="scientific">Thermodesulfobacterium geofontis</name>
    <dbReference type="NCBI Taxonomy" id="1295609"/>
    <lineage>
        <taxon>Bacteria</taxon>
        <taxon>Pseudomonadati</taxon>
        <taxon>Thermodesulfobacteriota</taxon>
        <taxon>Thermodesulfobacteria</taxon>
        <taxon>Thermodesulfobacteriales</taxon>
        <taxon>Thermodesulfobacteriaceae</taxon>
        <taxon>Thermodesulfobacterium</taxon>
    </lineage>
</organism>
<sequence>MSYFFKKQKGFTIIEILVVIVLCIILLMAVLGVYLASDKVFKKTRPISDVLEEMRSAMATLDFVFSRWGTGVPCYNNNCTISDNIPPCPETIDELPSSPLCMKCNSGDFSSGCSDVEFYANLGGYGFVVSVNGTQANLISCRLSTDTDDNYYYIWNGYKVINYNGTKTPIYKLSELNPNNYDCIKNFTGIPNAQSSALVTSVNGTSIYILKPGDMIKRVPYRVNLYVAYDSDDKGYWLYIKKFDMAKNEEEGRKIAKVKDSDSFKVYLDGRAVRVEVEFQSQSKPENTLKIKRYFAR</sequence>
<keyword evidence="1" id="KW-0812">Transmembrane</keyword>
<proteinExistence type="predicted"/>
<evidence type="ECO:0008006" key="3">
    <source>
        <dbReference type="Google" id="ProtNLM"/>
    </source>
</evidence>
<dbReference type="AlphaFoldDB" id="A0A7V5XHS9"/>